<dbReference type="GO" id="GO:0046540">
    <property type="term" value="C:U4/U6 x U5 tri-snRNP complex"/>
    <property type="evidence" value="ECO:0007669"/>
    <property type="project" value="TreeGrafter"/>
</dbReference>
<dbReference type="EMBL" id="JAFCMP010000131">
    <property type="protein sequence ID" value="KAG5185472.1"/>
    <property type="molecule type" value="Genomic_DNA"/>
</dbReference>
<dbReference type="PANTHER" id="PTHR13007:SF19">
    <property type="entry name" value="PRE-MRNA-SPLICING FACTOR 18"/>
    <property type="match status" value="1"/>
</dbReference>
<keyword evidence="11" id="KW-1185">Reference proteome</keyword>
<feature type="region of interest" description="Disordered" evidence="8">
    <location>
        <begin position="31"/>
        <end position="78"/>
    </location>
</feature>
<keyword evidence="7" id="KW-0539">Nucleus</keyword>
<feature type="domain" description="Prp18" evidence="9">
    <location>
        <begin position="87"/>
        <end position="225"/>
    </location>
</feature>
<feature type="compositionally biased region" description="Polar residues" evidence="8">
    <location>
        <begin position="43"/>
        <end position="58"/>
    </location>
</feature>
<evidence type="ECO:0000256" key="2">
    <source>
        <dbReference type="ARBA" id="ARBA00008137"/>
    </source>
</evidence>
<comment type="subcellular location">
    <subcellularLocation>
        <location evidence="1">Nucleus</location>
    </subcellularLocation>
</comment>
<evidence type="ECO:0000256" key="6">
    <source>
        <dbReference type="ARBA" id="ARBA00023187"/>
    </source>
</evidence>
<dbReference type="PANTHER" id="PTHR13007">
    <property type="entry name" value="PRE-MRNA SPLICING FACTOR-RELATED"/>
    <property type="match status" value="1"/>
</dbReference>
<keyword evidence="6" id="KW-0508">mRNA splicing</keyword>
<evidence type="ECO:0000259" key="9">
    <source>
        <dbReference type="Pfam" id="PF02840"/>
    </source>
</evidence>
<evidence type="ECO:0000256" key="3">
    <source>
        <dbReference type="ARBA" id="ARBA00018242"/>
    </source>
</evidence>
<dbReference type="Gene3D" id="1.20.940.10">
    <property type="entry name" value="Functional domain of the splicing factor Prp18"/>
    <property type="match status" value="1"/>
</dbReference>
<dbReference type="GO" id="GO:0005682">
    <property type="term" value="C:U5 snRNP"/>
    <property type="evidence" value="ECO:0007669"/>
    <property type="project" value="TreeGrafter"/>
</dbReference>
<organism evidence="10 11">
    <name type="scientific">Tribonema minus</name>
    <dbReference type="NCBI Taxonomy" id="303371"/>
    <lineage>
        <taxon>Eukaryota</taxon>
        <taxon>Sar</taxon>
        <taxon>Stramenopiles</taxon>
        <taxon>Ochrophyta</taxon>
        <taxon>PX clade</taxon>
        <taxon>Xanthophyceae</taxon>
        <taxon>Tribonematales</taxon>
        <taxon>Tribonemataceae</taxon>
        <taxon>Tribonema</taxon>
    </lineage>
</organism>
<dbReference type="InterPro" id="IPR004098">
    <property type="entry name" value="Prp18"/>
</dbReference>
<dbReference type="GO" id="GO:0000350">
    <property type="term" value="P:generation of catalytic spliceosome for second transesterification step"/>
    <property type="evidence" value="ECO:0007669"/>
    <property type="project" value="TreeGrafter"/>
</dbReference>
<protein>
    <recommendedName>
        <fullName evidence="3">Pre-mRNA-splicing factor 18</fullName>
    </recommendedName>
</protein>
<name>A0A836CGW5_9STRA</name>
<dbReference type="InterPro" id="IPR039979">
    <property type="entry name" value="PRPF18"/>
</dbReference>
<keyword evidence="4" id="KW-0507">mRNA processing</keyword>
<dbReference type="SUPFAM" id="SSF47938">
    <property type="entry name" value="Functional domain of the splicing factor Prp18"/>
    <property type="match status" value="1"/>
</dbReference>
<dbReference type="OrthoDB" id="10261918at2759"/>
<dbReference type="GO" id="GO:0071021">
    <property type="term" value="C:U2-type post-spliceosomal complex"/>
    <property type="evidence" value="ECO:0007669"/>
    <property type="project" value="TreeGrafter"/>
</dbReference>
<evidence type="ECO:0000313" key="10">
    <source>
        <dbReference type="EMBL" id="KAG5185472.1"/>
    </source>
</evidence>
<gene>
    <name evidence="10" type="ORF">JKP88DRAFT_194508</name>
</gene>
<proteinExistence type="inferred from homology"/>
<evidence type="ECO:0000256" key="4">
    <source>
        <dbReference type="ARBA" id="ARBA00022664"/>
    </source>
</evidence>
<evidence type="ECO:0000313" key="11">
    <source>
        <dbReference type="Proteomes" id="UP000664859"/>
    </source>
</evidence>
<sequence length="236" mass="26896">MGEPVTVFGETGEGRAARLVAAVAAHEHDDFQIGGGHEIKNQFLRQGSEGSIRTTDSNNHGDKDDDDDDKDDEKDDGPVSDYTYVRRFFKTLLKQWEEDLNARPEQVKGSIQGRRDTRTQKQSKDYLRPMFKLCKQHALNPGILANLVKMVNFMKEGEFVKAHDVYMLTAIGNAPWPIGLTMVGIHERSGREKIESRNVAHIMNNEAQRKYLVSIKRLMTWLQEKRTDVPPSKKVM</sequence>
<evidence type="ECO:0000256" key="8">
    <source>
        <dbReference type="SAM" id="MobiDB-lite"/>
    </source>
</evidence>
<dbReference type="Pfam" id="PF02840">
    <property type="entry name" value="Prp18"/>
    <property type="match status" value="1"/>
</dbReference>
<reference evidence="10" key="1">
    <citation type="submission" date="2021-02" db="EMBL/GenBank/DDBJ databases">
        <title>First Annotated Genome of the Yellow-green Alga Tribonema minus.</title>
        <authorList>
            <person name="Mahan K.M."/>
        </authorList>
    </citation>
    <scope>NUCLEOTIDE SEQUENCE</scope>
    <source>
        <strain evidence="10">UTEX B ZZ1240</strain>
    </source>
</reference>
<comment type="similarity">
    <text evidence="2">Belongs to the PRP18 family.</text>
</comment>
<keyword evidence="5" id="KW-0747">Spliceosome</keyword>
<dbReference type="AlphaFoldDB" id="A0A836CGW5"/>
<accession>A0A836CGW5</accession>
<evidence type="ECO:0000256" key="1">
    <source>
        <dbReference type="ARBA" id="ARBA00004123"/>
    </source>
</evidence>
<feature type="compositionally biased region" description="Acidic residues" evidence="8">
    <location>
        <begin position="64"/>
        <end position="75"/>
    </location>
</feature>
<dbReference type="Proteomes" id="UP000664859">
    <property type="component" value="Unassembled WGS sequence"/>
</dbReference>
<evidence type="ECO:0000256" key="7">
    <source>
        <dbReference type="ARBA" id="ARBA00023242"/>
    </source>
</evidence>
<evidence type="ECO:0000256" key="5">
    <source>
        <dbReference type="ARBA" id="ARBA00022728"/>
    </source>
</evidence>
<comment type="caution">
    <text evidence="10">The sequence shown here is derived from an EMBL/GenBank/DDBJ whole genome shotgun (WGS) entry which is preliminary data.</text>
</comment>